<protein>
    <submittedName>
        <fullName evidence="2">Uncharacterized protein</fullName>
    </submittedName>
</protein>
<reference evidence="2" key="1">
    <citation type="journal article" date="2020" name="Microorganisms">
        <title>Isolation, Genomic and Metabolomic Characterization of Streptomyces tendae VITAKN with Quorum Sensing Inhibitory Activity from Southern India.</title>
        <authorList>
            <person name="Ishaque N.M."/>
            <person name="Burgsdorf I."/>
            <person name="Limlingan Malit J.J."/>
            <person name="Saha S."/>
            <person name="Teta R."/>
            <person name="Ewe D."/>
            <person name="Kannabiran K."/>
            <person name="Hrouzek P."/>
            <person name="Steindler L."/>
            <person name="Costantino V."/>
            <person name="Saurav K."/>
        </authorList>
    </citation>
    <scope>NUCLEOTIDE SEQUENCE</scope>
    <source>
        <strain evidence="2">VITAKN</strain>
    </source>
</reference>
<evidence type="ECO:0000256" key="1">
    <source>
        <dbReference type="SAM" id="Phobius"/>
    </source>
</evidence>
<proteinExistence type="predicted"/>
<keyword evidence="1" id="KW-0812">Transmembrane</keyword>
<dbReference type="InterPro" id="IPR039708">
    <property type="entry name" value="MT1774/Rv1733c-like"/>
</dbReference>
<dbReference type="PANTHER" id="PTHR42305">
    <property type="entry name" value="MEMBRANE PROTEIN RV1733C-RELATED"/>
    <property type="match status" value="1"/>
</dbReference>
<sequence>MRGNRTIRRSLWRWRRNPLRRREDVLEAWILLIVWLVIALVGPVAGVLGAQVSAHSAAQRRAERHAVTATLVSDVPHNALADGTTGGRVDATVRWTASDGTQHSGKAAVDGGLKAGSRVSVWTDRQNNLTPAPPTVTQAGVDAAFMGAASSVAVVTAAAAGYYGARLVLNRRRRTALEDEWQQIGSQWGRTAS</sequence>
<evidence type="ECO:0000313" key="2">
    <source>
        <dbReference type="EMBL" id="NEV85192.1"/>
    </source>
</evidence>
<comment type="caution">
    <text evidence="2">The sequence shown here is derived from an EMBL/GenBank/DDBJ whole genome shotgun (WGS) entry which is preliminary data.</text>
</comment>
<gene>
    <name evidence="2" type="ORF">GUR47_00560</name>
</gene>
<dbReference type="EMBL" id="JAAIFS010000001">
    <property type="protein sequence ID" value="NEV85192.1"/>
    <property type="molecule type" value="Genomic_DNA"/>
</dbReference>
<dbReference type="RefSeq" id="WP_164457175.1">
    <property type="nucleotide sequence ID" value="NZ_JAAIFS010000001.1"/>
</dbReference>
<dbReference type="AlphaFoldDB" id="A0A6B3Q9Q1"/>
<feature type="transmembrane region" description="Helical" evidence="1">
    <location>
        <begin position="143"/>
        <end position="165"/>
    </location>
</feature>
<name>A0A6B3Q9Q1_STRTE</name>
<keyword evidence="1" id="KW-0472">Membrane</keyword>
<organism evidence="2">
    <name type="scientific">Streptomyces tendae</name>
    <dbReference type="NCBI Taxonomy" id="1932"/>
    <lineage>
        <taxon>Bacteria</taxon>
        <taxon>Bacillati</taxon>
        <taxon>Actinomycetota</taxon>
        <taxon>Actinomycetes</taxon>
        <taxon>Kitasatosporales</taxon>
        <taxon>Streptomycetaceae</taxon>
        <taxon>Streptomyces</taxon>
    </lineage>
</organism>
<dbReference type="PANTHER" id="PTHR42305:SF1">
    <property type="entry name" value="MEMBRANE PROTEIN RV1733C-RELATED"/>
    <property type="match status" value="1"/>
</dbReference>
<accession>A0A6B3Q9Q1</accession>
<keyword evidence="1" id="KW-1133">Transmembrane helix</keyword>